<dbReference type="STRING" id="754436.JCM19237_2045"/>
<dbReference type="Proteomes" id="UP000029227">
    <property type="component" value="Unassembled WGS sequence"/>
</dbReference>
<comment type="caution">
    <text evidence="1">The sequence shown here is derived from an EMBL/GenBank/DDBJ whole genome shotgun (WGS) entry which is preliminary data.</text>
</comment>
<accession>A0A090QPZ3</accession>
<dbReference type="AlphaFoldDB" id="A0A090QPZ3"/>
<protein>
    <submittedName>
        <fullName evidence="1">TPR domain protein in aerotolerance operon</fullName>
    </submittedName>
</protein>
<evidence type="ECO:0000313" key="1">
    <source>
        <dbReference type="EMBL" id="GAL03894.1"/>
    </source>
</evidence>
<name>A0A090QPZ3_9GAMM</name>
<proteinExistence type="predicted"/>
<organism evidence="1 2">
    <name type="scientific">Photobacterium aphoticum</name>
    <dbReference type="NCBI Taxonomy" id="754436"/>
    <lineage>
        <taxon>Bacteria</taxon>
        <taxon>Pseudomonadati</taxon>
        <taxon>Pseudomonadota</taxon>
        <taxon>Gammaproteobacteria</taxon>
        <taxon>Vibrionales</taxon>
        <taxon>Vibrionaceae</taxon>
        <taxon>Photobacterium</taxon>
    </lineage>
</organism>
<dbReference type="EMBL" id="BBMN01000003">
    <property type="protein sequence ID" value="GAL03894.1"/>
    <property type="molecule type" value="Genomic_DNA"/>
</dbReference>
<gene>
    <name evidence="1" type="ORF">JCM19237_2045</name>
</gene>
<evidence type="ECO:0000313" key="2">
    <source>
        <dbReference type="Proteomes" id="UP000029227"/>
    </source>
</evidence>
<reference evidence="1 2" key="1">
    <citation type="journal article" date="2014" name="Genome Announc.">
        <title>Draft Genome Sequences of Two Vibrionaceae Species, Vibrio ponticus C121 and Photobacterium aphoticum C119, Isolated as Coral Reef Microbiota.</title>
        <authorList>
            <person name="Al-saari N."/>
            <person name="Meirelles P.M."/>
            <person name="Mino S."/>
            <person name="Suda W."/>
            <person name="Oshima K."/>
            <person name="Hattori M."/>
            <person name="Ohkuma M."/>
            <person name="Thompson F.L."/>
            <person name="Gomez-Gil B."/>
            <person name="Sawabe T."/>
            <person name="Sawabe T."/>
        </authorList>
    </citation>
    <scope>NUCLEOTIDE SEQUENCE [LARGE SCALE GENOMIC DNA]</scope>
    <source>
        <strain evidence="1 2">JCM 19237</strain>
    </source>
</reference>
<sequence>MPLIADQLQAAPGSTVLLVTDGASQRTIDAYGEYFANNPYQLLILAAGNADVASLIRLI</sequence>